<reference evidence="1" key="1">
    <citation type="submission" date="2023-11" db="EMBL/GenBank/DDBJ databases">
        <authorList>
            <person name="De Vega J J."/>
            <person name="De Vega J J."/>
        </authorList>
    </citation>
    <scope>NUCLEOTIDE SEQUENCE</scope>
</reference>
<gene>
    <name evidence="1" type="ORF">MYCIT1_LOCUS27627</name>
</gene>
<evidence type="ECO:0000313" key="2">
    <source>
        <dbReference type="Proteomes" id="UP001295794"/>
    </source>
</evidence>
<feature type="non-terminal residue" evidence="1">
    <location>
        <position position="60"/>
    </location>
</feature>
<name>A0AAD2HMX2_9AGAR</name>
<dbReference type="AlphaFoldDB" id="A0AAD2HMX2"/>
<comment type="caution">
    <text evidence="1">The sequence shown here is derived from an EMBL/GenBank/DDBJ whole genome shotgun (WGS) entry which is preliminary data.</text>
</comment>
<proteinExistence type="predicted"/>
<protein>
    <submittedName>
        <fullName evidence="1">Uncharacterized protein</fullName>
    </submittedName>
</protein>
<dbReference type="EMBL" id="CAVNYO010000421">
    <property type="protein sequence ID" value="CAK5278340.1"/>
    <property type="molecule type" value="Genomic_DNA"/>
</dbReference>
<dbReference type="Proteomes" id="UP001295794">
    <property type="component" value="Unassembled WGS sequence"/>
</dbReference>
<sequence>RSGLEVALTGATWCDVYEWTVKSKKLMCTGFRLECCLHWQKPFLLLHFSHTLDDLSIENA</sequence>
<accession>A0AAD2HMX2</accession>
<evidence type="ECO:0000313" key="1">
    <source>
        <dbReference type="EMBL" id="CAK5278340.1"/>
    </source>
</evidence>
<keyword evidence="2" id="KW-1185">Reference proteome</keyword>
<organism evidence="1 2">
    <name type="scientific">Mycena citricolor</name>
    <dbReference type="NCBI Taxonomy" id="2018698"/>
    <lineage>
        <taxon>Eukaryota</taxon>
        <taxon>Fungi</taxon>
        <taxon>Dikarya</taxon>
        <taxon>Basidiomycota</taxon>
        <taxon>Agaricomycotina</taxon>
        <taxon>Agaricomycetes</taxon>
        <taxon>Agaricomycetidae</taxon>
        <taxon>Agaricales</taxon>
        <taxon>Marasmiineae</taxon>
        <taxon>Mycenaceae</taxon>
        <taxon>Mycena</taxon>
    </lineage>
</organism>